<dbReference type="InterPro" id="IPR009081">
    <property type="entry name" value="PP-bd_ACP"/>
</dbReference>
<keyword evidence="1" id="KW-0596">Phosphopantetheine</keyword>
<evidence type="ECO:0000256" key="1">
    <source>
        <dbReference type="ARBA" id="ARBA00022450"/>
    </source>
</evidence>
<evidence type="ECO:0000313" key="5">
    <source>
        <dbReference type="EMBL" id="TMR10861.1"/>
    </source>
</evidence>
<evidence type="ECO:0000256" key="3">
    <source>
        <dbReference type="SAM" id="MobiDB-lite"/>
    </source>
</evidence>
<dbReference type="AlphaFoldDB" id="A0A5S4FNY4"/>
<dbReference type="InterPro" id="IPR036736">
    <property type="entry name" value="ACP-like_sf"/>
</dbReference>
<feature type="domain" description="Carrier" evidence="4">
    <location>
        <begin position="43"/>
        <end position="117"/>
    </location>
</feature>
<keyword evidence="2" id="KW-0597">Phosphoprotein</keyword>
<dbReference type="Gene3D" id="1.10.1200.10">
    <property type="entry name" value="ACP-like"/>
    <property type="match status" value="1"/>
</dbReference>
<dbReference type="GO" id="GO:0031177">
    <property type="term" value="F:phosphopantetheine binding"/>
    <property type="evidence" value="ECO:0007669"/>
    <property type="project" value="InterPro"/>
</dbReference>
<dbReference type="PROSITE" id="PS50075">
    <property type="entry name" value="CARRIER"/>
    <property type="match status" value="1"/>
</dbReference>
<evidence type="ECO:0000259" key="4">
    <source>
        <dbReference type="PROSITE" id="PS50075"/>
    </source>
</evidence>
<dbReference type="EMBL" id="VCKX01000501">
    <property type="protein sequence ID" value="TMR10861.1"/>
    <property type="molecule type" value="Genomic_DNA"/>
</dbReference>
<keyword evidence="6" id="KW-1185">Reference proteome</keyword>
<dbReference type="Proteomes" id="UP000306628">
    <property type="component" value="Unassembled WGS sequence"/>
</dbReference>
<dbReference type="InterPro" id="IPR020806">
    <property type="entry name" value="PKS_PP-bd"/>
</dbReference>
<organism evidence="5 6">
    <name type="scientific">Nonomuraea zeae</name>
    <dbReference type="NCBI Taxonomy" id="1642303"/>
    <lineage>
        <taxon>Bacteria</taxon>
        <taxon>Bacillati</taxon>
        <taxon>Actinomycetota</taxon>
        <taxon>Actinomycetes</taxon>
        <taxon>Streptosporangiales</taxon>
        <taxon>Streptosporangiaceae</taxon>
        <taxon>Nonomuraea</taxon>
    </lineage>
</organism>
<dbReference type="OrthoDB" id="9023404at2"/>
<evidence type="ECO:0000313" key="6">
    <source>
        <dbReference type="Proteomes" id="UP000306628"/>
    </source>
</evidence>
<sequence>MTDKSTDCHSRDKSDRRNVPFASASPLGRWVCWPITPAAWECSVDVPGEDEIRRFLVERLGEHVDPDRPLEEYGLSSREAVAIAGELAELVGRELSPTLVWEHPTIARLARALSAPLPPPVR</sequence>
<feature type="compositionally biased region" description="Basic and acidic residues" evidence="3">
    <location>
        <begin position="1"/>
        <end position="18"/>
    </location>
</feature>
<gene>
    <name evidence="5" type="ORF">ETD85_59995</name>
</gene>
<protein>
    <recommendedName>
        <fullName evidence="4">Carrier domain-containing protein</fullName>
    </recommendedName>
</protein>
<dbReference type="Pfam" id="PF00550">
    <property type="entry name" value="PP-binding"/>
    <property type="match status" value="1"/>
</dbReference>
<reference evidence="5 6" key="1">
    <citation type="submission" date="2019-05" db="EMBL/GenBank/DDBJ databases">
        <title>Draft genome sequence of Nonomuraea zeae DSM 100528.</title>
        <authorList>
            <person name="Saricaoglu S."/>
            <person name="Isik K."/>
        </authorList>
    </citation>
    <scope>NUCLEOTIDE SEQUENCE [LARGE SCALE GENOMIC DNA]</scope>
    <source>
        <strain evidence="5 6">DSM 100528</strain>
    </source>
</reference>
<dbReference type="SUPFAM" id="SSF47336">
    <property type="entry name" value="ACP-like"/>
    <property type="match status" value="1"/>
</dbReference>
<proteinExistence type="predicted"/>
<comment type="caution">
    <text evidence="5">The sequence shown here is derived from an EMBL/GenBank/DDBJ whole genome shotgun (WGS) entry which is preliminary data.</text>
</comment>
<dbReference type="SMART" id="SM00823">
    <property type="entry name" value="PKS_PP"/>
    <property type="match status" value="1"/>
</dbReference>
<feature type="region of interest" description="Disordered" evidence="3">
    <location>
        <begin position="1"/>
        <end position="21"/>
    </location>
</feature>
<evidence type="ECO:0000256" key="2">
    <source>
        <dbReference type="ARBA" id="ARBA00022553"/>
    </source>
</evidence>
<feature type="non-terminal residue" evidence="5">
    <location>
        <position position="122"/>
    </location>
</feature>
<accession>A0A5S4FNY4</accession>
<name>A0A5S4FNY4_9ACTN</name>